<dbReference type="AlphaFoldDB" id="A0A226D259"/>
<dbReference type="EMBL" id="LNIX01000039">
    <property type="protein sequence ID" value="OXA39299.1"/>
    <property type="molecule type" value="Genomic_DNA"/>
</dbReference>
<feature type="signal peptide" evidence="1">
    <location>
        <begin position="1"/>
        <end position="18"/>
    </location>
</feature>
<organism evidence="2 3">
    <name type="scientific">Folsomia candida</name>
    <name type="common">Springtail</name>
    <dbReference type="NCBI Taxonomy" id="158441"/>
    <lineage>
        <taxon>Eukaryota</taxon>
        <taxon>Metazoa</taxon>
        <taxon>Ecdysozoa</taxon>
        <taxon>Arthropoda</taxon>
        <taxon>Hexapoda</taxon>
        <taxon>Collembola</taxon>
        <taxon>Entomobryomorpha</taxon>
        <taxon>Isotomoidea</taxon>
        <taxon>Isotomidae</taxon>
        <taxon>Proisotominae</taxon>
        <taxon>Folsomia</taxon>
    </lineage>
</organism>
<dbReference type="Proteomes" id="UP000198287">
    <property type="component" value="Unassembled WGS sequence"/>
</dbReference>
<evidence type="ECO:0000313" key="2">
    <source>
        <dbReference type="EMBL" id="OXA39299.1"/>
    </source>
</evidence>
<gene>
    <name evidence="2" type="ORF">Fcan01_25834</name>
</gene>
<sequence>MQLIPILSILLLISVTLSSSRSPREEEWDEFLKAHQDPEQGQEIEWDVDFLIAFWSNLKRGEDIPFRNPTVWDAEVEQDHFFETMLSPEWTEEKEKYVALIFRRLDKVHKSALKNTEVYEISESLQFLIHCYPSAQQGEKQSMVAQTLLENATEKMIHILPSVTEGNQLISETLKEGAQLMEKYSESEKGSETRQIVSSQLKKLYADAVSPNSTGFQNFANNTMSIGDLFEAQNEIFQQAQTAEKEVYEILHKFDEIEEIFKKHVHNALQHVMEKQREDVSVHSKIASTSQLPFLEDIDLEFFQVMEKDDEEVEKIMKTIQNQEDHILSIVAKTEAFRQVFSIQSVTNNIRSRTLENKKVSLSKFQIYQQHVATFQTLMEVRLVGQKEFVKFRKSLEELLKNEKNGNEIEQNLLKEEL</sequence>
<keyword evidence="1" id="KW-0732">Signal</keyword>
<reference evidence="2 3" key="1">
    <citation type="submission" date="2015-12" db="EMBL/GenBank/DDBJ databases">
        <title>The genome of Folsomia candida.</title>
        <authorList>
            <person name="Faddeeva A."/>
            <person name="Derks M.F."/>
            <person name="Anvar Y."/>
            <person name="Smit S."/>
            <person name="Van Straalen N."/>
            <person name="Roelofs D."/>
        </authorList>
    </citation>
    <scope>NUCLEOTIDE SEQUENCE [LARGE SCALE GENOMIC DNA]</scope>
    <source>
        <strain evidence="2 3">VU population</strain>
        <tissue evidence="2">Whole body</tissue>
    </source>
</reference>
<comment type="caution">
    <text evidence="2">The sequence shown here is derived from an EMBL/GenBank/DDBJ whole genome shotgun (WGS) entry which is preliminary data.</text>
</comment>
<proteinExistence type="predicted"/>
<name>A0A226D259_FOLCA</name>
<keyword evidence="3" id="KW-1185">Reference proteome</keyword>
<protein>
    <submittedName>
        <fullName evidence="2">Uncharacterized protein</fullName>
    </submittedName>
</protein>
<feature type="chain" id="PRO_5013076070" evidence="1">
    <location>
        <begin position="19"/>
        <end position="418"/>
    </location>
</feature>
<evidence type="ECO:0000256" key="1">
    <source>
        <dbReference type="SAM" id="SignalP"/>
    </source>
</evidence>
<evidence type="ECO:0000313" key="3">
    <source>
        <dbReference type="Proteomes" id="UP000198287"/>
    </source>
</evidence>
<accession>A0A226D259</accession>